<keyword evidence="2" id="KW-1185">Reference proteome</keyword>
<protein>
    <submittedName>
        <fullName evidence="1">Uncharacterized protein</fullName>
    </submittedName>
</protein>
<name>A0A1Y2BP04_9FUNG</name>
<evidence type="ECO:0000313" key="1">
    <source>
        <dbReference type="EMBL" id="ORY36483.1"/>
    </source>
</evidence>
<comment type="caution">
    <text evidence="1">The sequence shown here is derived from an EMBL/GenBank/DDBJ whole genome shotgun (WGS) entry which is preliminary data.</text>
</comment>
<dbReference type="AlphaFoldDB" id="A0A1Y2BP04"/>
<evidence type="ECO:0000313" key="2">
    <source>
        <dbReference type="Proteomes" id="UP000193642"/>
    </source>
</evidence>
<reference evidence="1 2" key="1">
    <citation type="submission" date="2016-07" db="EMBL/GenBank/DDBJ databases">
        <title>Pervasive Adenine N6-methylation of Active Genes in Fungi.</title>
        <authorList>
            <consortium name="DOE Joint Genome Institute"/>
            <person name="Mondo S.J."/>
            <person name="Dannebaum R.O."/>
            <person name="Kuo R.C."/>
            <person name="Labutti K."/>
            <person name="Haridas S."/>
            <person name="Kuo A."/>
            <person name="Salamov A."/>
            <person name="Ahrendt S.R."/>
            <person name="Lipzen A."/>
            <person name="Sullivan W."/>
            <person name="Andreopoulos W.B."/>
            <person name="Clum A."/>
            <person name="Lindquist E."/>
            <person name="Daum C."/>
            <person name="Ramamoorthy G.K."/>
            <person name="Gryganskyi A."/>
            <person name="Culley D."/>
            <person name="Magnuson J.K."/>
            <person name="James T.Y."/>
            <person name="O'Malley M.A."/>
            <person name="Stajich J.E."/>
            <person name="Spatafora J.W."/>
            <person name="Visel A."/>
            <person name="Grigoriev I.V."/>
        </authorList>
    </citation>
    <scope>NUCLEOTIDE SEQUENCE [LARGE SCALE GENOMIC DNA]</scope>
    <source>
        <strain evidence="1 2">JEL800</strain>
    </source>
</reference>
<gene>
    <name evidence="1" type="ORF">BCR33DRAFT_855225</name>
</gene>
<accession>A0A1Y2BP04</accession>
<sequence length="229" mass="26153">MIGRNVAFQDIGSSCVAFHETVETYFDAANALRQVEYANHIPYSFETYESMYFYSYHVLTNAAMIYRPLIRFGMNPEQTLSNPNERIEFGIESHLSTNARHHLLIAKSAAHDFMVEEVCRLHQQLLQKHTILVKASNLLASVRFKIIQSLFESSNISLSEAKDVARALEFDNRNMTFASHFTMKLDVRSVTGVKYVGFVPTKKEIGEAVGVLYPEMDLALDVDELPRYE</sequence>
<dbReference type="EMBL" id="MCGO01000055">
    <property type="protein sequence ID" value="ORY36483.1"/>
    <property type="molecule type" value="Genomic_DNA"/>
</dbReference>
<organism evidence="1 2">
    <name type="scientific">Rhizoclosmatium globosum</name>
    <dbReference type="NCBI Taxonomy" id="329046"/>
    <lineage>
        <taxon>Eukaryota</taxon>
        <taxon>Fungi</taxon>
        <taxon>Fungi incertae sedis</taxon>
        <taxon>Chytridiomycota</taxon>
        <taxon>Chytridiomycota incertae sedis</taxon>
        <taxon>Chytridiomycetes</taxon>
        <taxon>Chytridiales</taxon>
        <taxon>Chytriomycetaceae</taxon>
        <taxon>Rhizoclosmatium</taxon>
    </lineage>
</organism>
<dbReference type="Proteomes" id="UP000193642">
    <property type="component" value="Unassembled WGS sequence"/>
</dbReference>
<proteinExistence type="predicted"/>
<dbReference type="OrthoDB" id="10326163at2759"/>